<evidence type="ECO:0000313" key="3">
    <source>
        <dbReference type="Proteomes" id="UP000018896"/>
    </source>
</evidence>
<reference evidence="2 3" key="1">
    <citation type="journal article" date="2014" name="Genome Announc.">
        <title>Draft Genome Sequences of Three Alkaliphilic Bacillus Strains, Bacillus wakoensis JCM 9140T, Bacillus akibai JCM 9157T, and Bacillus hemicellulosilyticus JCM 9152T.</title>
        <authorList>
            <person name="Yuki M."/>
            <person name="Oshima K."/>
            <person name="Suda W."/>
            <person name="Oshida Y."/>
            <person name="Kitamura K."/>
            <person name="Iida T."/>
            <person name="Hattori M."/>
            <person name="Ohkuma M."/>
        </authorList>
    </citation>
    <scope>NUCLEOTIDE SEQUENCE [LARGE SCALE GENOMIC DNA]</scope>
    <source>
        <strain evidence="2 3">JCM 9157</strain>
    </source>
</reference>
<keyword evidence="1" id="KW-0812">Transmembrane</keyword>
<dbReference type="Proteomes" id="UP000018896">
    <property type="component" value="Unassembled WGS sequence"/>
</dbReference>
<comment type="caution">
    <text evidence="2">The sequence shown here is derived from an EMBL/GenBank/DDBJ whole genome shotgun (WGS) entry which is preliminary data.</text>
</comment>
<protein>
    <submittedName>
        <fullName evidence="2">Uncharacterized protein</fullName>
    </submittedName>
</protein>
<gene>
    <name evidence="2" type="ORF">JCM9157_4926</name>
</gene>
<proteinExistence type="predicted"/>
<dbReference type="EMBL" id="BAUV01000091">
    <property type="protein sequence ID" value="GAE37609.1"/>
    <property type="molecule type" value="Genomic_DNA"/>
</dbReference>
<accession>W4R229</accession>
<dbReference type="PROSITE" id="PS51257">
    <property type="entry name" value="PROKAR_LIPOPROTEIN"/>
    <property type="match status" value="1"/>
</dbReference>
<name>W4R229_HALA3</name>
<evidence type="ECO:0000256" key="1">
    <source>
        <dbReference type="SAM" id="Phobius"/>
    </source>
</evidence>
<evidence type="ECO:0000313" key="2">
    <source>
        <dbReference type="EMBL" id="GAE37609.1"/>
    </source>
</evidence>
<sequence length="149" mass="17379">MFIGFGKKKGGFLVNQTYLGLWMCIVSLLLFGCSGESETKKLQTEGVYWVGSLEVNDEQSEDHLYGMGEELEIVLEYIGSSEDITNIKLYFKDRYDYNISREITEFESNTIQITDQNTFYAIYTINNNYPILIEWFEGTEAKEEEIYFE</sequence>
<organism evidence="2 3">
    <name type="scientific">Halalkalibacter akibai (strain ATCC 43226 / DSM 21942 / CIP 109018 / JCM 9157 / 1139)</name>
    <name type="common">Bacillus akibai</name>
    <dbReference type="NCBI Taxonomy" id="1236973"/>
    <lineage>
        <taxon>Bacteria</taxon>
        <taxon>Bacillati</taxon>
        <taxon>Bacillota</taxon>
        <taxon>Bacilli</taxon>
        <taxon>Bacillales</taxon>
        <taxon>Bacillaceae</taxon>
        <taxon>Halalkalibacter</taxon>
    </lineage>
</organism>
<dbReference type="RefSeq" id="WP_035668610.1">
    <property type="nucleotide sequence ID" value="NZ_BAUV01000091.1"/>
</dbReference>
<feature type="transmembrane region" description="Helical" evidence="1">
    <location>
        <begin position="12"/>
        <end position="32"/>
    </location>
</feature>
<keyword evidence="3" id="KW-1185">Reference proteome</keyword>
<keyword evidence="1" id="KW-0472">Membrane</keyword>
<dbReference type="AlphaFoldDB" id="W4R229"/>
<keyword evidence="1" id="KW-1133">Transmembrane helix</keyword>